<feature type="region of interest" description="Disordered" evidence="1">
    <location>
        <begin position="17"/>
        <end position="72"/>
    </location>
</feature>
<organism evidence="2 3">
    <name type="scientific">Clavelina lepadiformis</name>
    <name type="common">Light-bulb sea squirt</name>
    <name type="synonym">Ascidia lepadiformis</name>
    <dbReference type="NCBI Taxonomy" id="159417"/>
    <lineage>
        <taxon>Eukaryota</taxon>
        <taxon>Metazoa</taxon>
        <taxon>Chordata</taxon>
        <taxon>Tunicata</taxon>
        <taxon>Ascidiacea</taxon>
        <taxon>Aplousobranchia</taxon>
        <taxon>Clavelinidae</taxon>
        <taxon>Clavelina</taxon>
    </lineage>
</organism>
<comment type="caution">
    <text evidence="2">The sequence shown here is derived from an EMBL/GenBank/DDBJ whole genome shotgun (WGS) entry which is preliminary data.</text>
</comment>
<evidence type="ECO:0000256" key="1">
    <source>
        <dbReference type="SAM" id="MobiDB-lite"/>
    </source>
</evidence>
<evidence type="ECO:0000313" key="2">
    <source>
        <dbReference type="EMBL" id="CAK8678471.1"/>
    </source>
</evidence>
<name>A0ABP0FIB2_CLALP</name>
<dbReference type="Proteomes" id="UP001642483">
    <property type="component" value="Unassembled WGS sequence"/>
</dbReference>
<dbReference type="PANTHER" id="PTHR34141:SF1">
    <property type="match status" value="1"/>
</dbReference>
<evidence type="ECO:0000313" key="3">
    <source>
        <dbReference type="Proteomes" id="UP001642483"/>
    </source>
</evidence>
<dbReference type="PANTHER" id="PTHR34141">
    <property type="match status" value="1"/>
</dbReference>
<keyword evidence="3" id="KW-1185">Reference proteome</keyword>
<dbReference type="EMBL" id="CAWYQH010000056">
    <property type="protein sequence ID" value="CAK8678471.1"/>
    <property type="molecule type" value="Genomic_DNA"/>
</dbReference>
<protein>
    <submittedName>
        <fullName evidence="2">Uncharacterized protein</fullName>
    </submittedName>
</protein>
<feature type="region of interest" description="Disordered" evidence="1">
    <location>
        <begin position="244"/>
        <end position="263"/>
    </location>
</feature>
<feature type="region of interest" description="Disordered" evidence="1">
    <location>
        <begin position="299"/>
        <end position="347"/>
    </location>
</feature>
<sequence length="370" mass="39985">GFPESVPVLSQLFDAGRKRAGARVSCGIPREETDTGPGSRPPPDGSRSSPSPVQPRTPLRASAPTDPALRANPFPEVTDLVCRLPLPTLFYRPEAVHLGDLLRIWVRSRTKITPSPSDFQGPTRAHRTPQETWCFTGHMSLSPGEPIPGSPPLTKKRELFPGPTPAFPTDSDFHGHRPAVYINQHLLWALMSVASGALTRRSVHPASPVLLTKSGPLGTRIRRPAPIKRFTIFRVPTRTLSLDPSDKRIESAGDAPTAGAAGSHLRRTTPAFAFTTPCGFRTAPRLAHMLDSLVRVSRRVGKPGTENSPRPADSPLGTGARAPEGTRRGDLSSAGRRVVRSRAYSTRPKESYLARGLLTAVQPVAALARR</sequence>
<proteinExistence type="predicted"/>
<feature type="compositionally biased region" description="Low complexity" evidence="1">
    <location>
        <begin position="332"/>
        <end position="345"/>
    </location>
</feature>
<reference evidence="2 3" key="1">
    <citation type="submission" date="2024-02" db="EMBL/GenBank/DDBJ databases">
        <authorList>
            <person name="Daric V."/>
            <person name="Darras S."/>
        </authorList>
    </citation>
    <scope>NUCLEOTIDE SEQUENCE [LARGE SCALE GENOMIC DNA]</scope>
</reference>
<feature type="non-terminal residue" evidence="2">
    <location>
        <position position="1"/>
    </location>
</feature>
<gene>
    <name evidence="2" type="ORF">CVLEPA_LOCUS8394</name>
</gene>
<accession>A0ABP0FIB2</accession>